<keyword evidence="6" id="KW-0597">Phosphoprotein</keyword>
<evidence type="ECO:0000259" key="18">
    <source>
        <dbReference type="PROSITE" id="PS50885"/>
    </source>
</evidence>
<evidence type="ECO:0000256" key="2">
    <source>
        <dbReference type="ARBA" id="ARBA00004429"/>
    </source>
</evidence>
<feature type="compositionally biased region" description="Basic and acidic residues" evidence="15">
    <location>
        <begin position="114"/>
        <end position="124"/>
    </location>
</feature>
<feature type="region of interest" description="Disordered" evidence="15">
    <location>
        <begin position="168"/>
        <end position="193"/>
    </location>
</feature>
<dbReference type="GO" id="GO:0016301">
    <property type="term" value="F:kinase activity"/>
    <property type="evidence" value="ECO:0007669"/>
    <property type="project" value="UniProtKB-KW"/>
</dbReference>
<dbReference type="InterPro" id="IPR004358">
    <property type="entry name" value="Sig_transdc_His_kin-like_C"/>
</dbReference>
<dbReference type="Proteomes" id="UP001062443">
    <property type="component" value="Unassembled WGS sequence"/>
</dbReference>
<keyword evidence="20" id="KW-1185">Reference proteome</keyword>
<evidence type="ECO:0000256" key="8">
    <source>
        <dbReference type="ARBA" id="ARBA00022692"/>
    </source>
</evidence>
<dbReference type="PROSITE" id="PS50109">
    <property type="entry name" value="HIS_KIN"/>
    <property type="match status" value="1"/>
</dbReference>
<evidence type="ECO:0000256" key="15">
    <source>
        <dbReference type="SAM" id="MobiDB-lite"/>
    </source>
</evidence>
<dbReference type="Pfam" id="PF00672">
    <property type="entry name" value="HAMP"/>
    <property type="match status" value="1"/>
</dbReference>
<keyword evidence="12 16" id="KW-1133">Transmembrane helix</keyword>
<dbReference type="EC" id="2.7.13.3" evidence="3"/>
<evidence type="ECO:0000256" key="16">
    <source>
        <dbReference type="SAM" id="Phobius"/>
    </source>
</evidence>
<dbReference type="Pfam" id="PF02518">
    <property type="entry name" value="HATPase_c"/>
    <property type="match status" value="1"/>
</dbReference>
<evidence type="ECO:0000259" key="17">
    <source>
        <dbReference type="PROSITE" id="PS50109"/>
    </source>
</evidence>
<dbReference type="SUPFAM" id="SSF47384">
    <property type="entry name" value="Homodimeric domain of signal transducing histidine kinase"/>
    <property type="match status" value="1"/>
</dbReference>
<evidence type="ECO:0000256" key="9">
    <source>
        <dbReference type="ARBA" id="ARBA00022741"/>
    </source>
</evidence>
<name>A0ABQ0QLS7_9PROT</name>
<dbReference type="RefSeq" id="WP_068170079.1">
    <property type="nucleotide sequence ID" value="NZ_BAQB01000097.1"/>
</dbReference>
<dbReference type="Gene3D" id="3.30.565.10">
    <property type="entry name" value="Histidine kinase-like ATPase, C-terminal domain"/>
    <property type="match status" value="1"/>
</dbReference>
<comment type="catalytic activity">
    <reaction evidence="1">
        <text>ATP + protein L-histidine = ADP + protein N-phospho-L-histidine.</text>
        <dbReference type="EC" id="2.7.13.3"/>
    </reaction>
</comment>
<evidence type="ECO:0000256" key="6">
    <source>
        <dbReference type="ARBA" id="ARBA00022553"/>
    </source>
</evidence>
<evidence type="ECO:0000256" key="1">
    <source>
        <dbReference type="ARBA" id="ARBA00000085"/>
    </source>
</evidence>
<dbReference type="SMART" id="SM00387">
    <property type="entry name" value="HATPase_c"/>
    <property type="match status" value="1"/>
</dbReference>
<evidence type="ECO:0000256" key="7">
    <source>
        <dbReference type="ARBA" id="ARBA00022679"/>
    </source>
</evidence>
<dbReference type="SMART" id="SM00388">
    <property type="entry name" value="HisKA"/>
    <property type="match status" value="1"/>
</dbReference>
<accession>A0ABQ0QLS7</accession>
<evidence type="ECO:0000256" key="14">
    <source>
        <dbReference type="ARBA" id="ARBA00023136"/>
    </source>
</evidence>
<dbReference type="InterPro" id="IPR036890">
    <property type="entry name" value="HATPase_C_sf"/>
</dbReference>
<dbReference type="InterPro" id="IPR003660">
    <property type="entry name" value="HAMP_dom"/>
</dbReference>
<dbReference type="PROSITE" id="PS50885">
    <property type="entry name" value="HAMP"/>
    <property type="match status" value="1"/>
</dbReference>
<evidence type="ECO:0000256" key="10">
    <source>
        <dbReference type="ARBA" id="ARBA00022777"/>
    </source>
</evidence>
<dbReference type="EMBL" id="BAQB01000097">
    <property type="protein sequence ID" value="GBR49478.1"/>
    <property type="molecule type" value="Genomic_DNA"/>
</dbReference>
<feature type="transmembrane region" description="Helical" evidence="16">
    <location>
        <begin position="12"/>
        <end position="33"/>
    </location>
</feature>
<evidence type="ECO:0000313" key="19">
    <source>
        <dbReference type="EMBL" id="GBR49478.1"/>
    </source>
</evidence>
<comment type="subcellular location">
    <subcellularLocation>
        <location evidence="2">Cell inner membrane</location>
        <topology evidence="2">Multi-pass membrane protein</topology>
    </subcellularLocation>
</comment>
<sequence length="584" mass="63952">MRLLPTSLVTRTSLLLIVGLAVVEITSLFIHAMDRLDTTERAELHNYQLQTFTIYCTFAEADPEDRAALLKDLSLPDNLTVALLDKPDPVLPTHPIPLPGRNFPTPPNQSSQFSDHRPSVEMPRDTTPAHNGPFTPGSAPQFGPMPSFTPAPNTMPGGMMDPMLRPAMPGPAMQDQEPPPPNTFLSHENGEPNPQDHLPFHDNMGRMILPPQPFLSSTPNEENRSPRPLIHVPQHEIPLLLRWALLPPSLYPLEARAGSILSTRSTSLLLPDGKTWVVVRLTLGLPNPFGTPGTVLAFLITSIVGSALIVWLIRRMIAPIETLASAAEALGRDMNSSTASLPERGPSELQRAAIAFNTMARRIQRFVSDRTLMLTAIGHDLRTPITRLKLRAEFIDDDELRSKVLADLDEMEAMVASTLAFGRDSSANEPLVSLDLRALLETIMDEASESHPQKADFLRVVLPKVPVQIRARSVALKRALNNVILNALKYGGSAYVTLSLPPAETKGSQHVKILIEDHGPGLHPDDLERVFEPFVRTDDSRNCETGGTGLGLSIARTILRGQGGDVYLQNRPEGGLRAIVTLVL</sequence>
<keyword evidence="10 19" id="KW-0418">Kinase</keyword>
<feature type="region of interest" description="Disordered" evidence="15">
    <location>
        <begin position="92"/>
        <end position="150"/>
    </location>
</feature>
<keyword evidence="7" id="KW-0808">Transferase</keyword>
<dbReference type="CDD" id="cd00082">
    <property type="entry name" value="HisKA"/>
    <property type="match status" value="1"/>
</dbReference>
<keyword evidence="14 16" id="KW-0472">Membrane</keyword>
<evidence type="ECO:0000256" key="13">
    <source>
        <dbReference type="ARBA" id="ARBA00023012"/>
    </source>
</evidence>
<evidence type="ECO:0000256" key="4">
    <source>
        <dbReference type="ARBA" id="ARBA00022475"/>
    </source>
</evidence>
<dbReference type="SUPFAM" id="SSF55874">
    <property type="entry name" value="ATPase domain of HSP90 chaperone/DNA topoisomerase II/histidine kinase"/>
    <property type="match status" value="1"/>
</dbReference>
<evidence type="ECO:0000256" key="12">
    <source>
        <dbReference type="ARBA" id="ARBA00022989"/>
    </source>
</evidence>
<dbReference type="InterPro" id="IPR005467">
    <property type="entry name" value="His_kinase_dom"/>
</dbReference>
<evidence type="ECO:0000256" key="11">
    <source>
        <dbReference type="ARBA" id="ARBA00022840"/>
    </source>
</evidence>
<dbReference type="PANTHER" id="PTHR44936">
    <property type="entry name" value="SENSOR PROTEIN CREC"/>
    <property type="match status" value="1"/>
</dbReference>
<dbReference type="SMART" id="SM00304">
    <property type="entry name" value="HAMP"/>
    <property type="match status" value="1"/>
</dbReference>
<dbReference type="CDD" id="cd06225">
    <property type="entry name" value="HAMP"/>
    <property type="match status" value="1"/>
</dbReference>
<dbReference type="InterPro" id="IPR036097">
    <property type="entry name" value="HisK_dim/P_sf"/>
</dbReference>
<keyword evidence="5" id="KW-0997">Cell inner membrane</keyword>
<keyword evidence="11" id="KW-0067">ATP-binding</keyword>
<keyword evidence="4" id="KW-1003">Cell membrane</keyword>
<dbReference type="InterPro" id="IPR003594">
    <property type="entry name" value="HATPase_dom"/>
</dbReference>
<feature type="domain" description="Histidine kinase" evidence="17">
    <location>
        <begin position="376"/>
        <end position="584"/>
    </location>
</feature>
<keyword evidence="8 16" id="KW-0812">Transmembrane</keyword>
<dbReference type="PANTHER" id="PTHR44936:SF5">
    <property type="entry name" value="SENSOR HISTIDINE KINASE ENVZ"/>
    <property type="match status" value="1"/>
</dbReference>
<comment type="caution">
    <text evidence="19">The sequence shown here is derived from an EMBL/GenBank/DDBJ whole genome shotgun (WGS) entry which is preliminary data.</text>
</comment>
<evidence type="ECO:0000256" key="5">
    <source>
        <dbReference type="ARBA" id="ARBA00022519"/>
    </source>
</evidence>
<feature type="transmembrane region" description="Helical" evidence="16">
    <location>
        <begin position="295"/>
        <end position="313"/>
    </location>
</feature>
<gene>
    <name evidence="19" type="ORF">AA106556_2067</name>
</gene>
<evidence type="ECO:0000256" key="3">
    <source>
        <dbReference type="ARBA" id="ARBA00012438"/>
    </source>
</evidence>
<organism evidence="19 20">
    <name type="scientific">Neokomagataea tanensis NBRC 106556</name>
    <dbReference type="NCBI Taxonomy" id="1223519"/>
    <lineage>
        <taxon>Bacteria</taxon>
        <taxon>Pseudomonadati</taxon>
        <taxon>Pseudomonadota</taxon>
        <taxon>Alphaproteobacteria</taxon>
        <taxon>Acetobacterales</taxon>
        <taxon>Acetobacteraceae</taxon>
        <taxon>Neokomagataea</taxon>
    </lineage>
</organism>
<dbReference type="InterPro" id="IPR050980">
    <property type="entry name" value="2C_sensor_his_kinase"/>
</dbReference>
<protein>
    <recommendedName>
        <fullName evidence="3">histidine kinase</fullName>
        <ecNumber evidence="3">2.7.13.3</ecNumber>
    </recommendedName>
</protein>
<evidence type="ECO:0000313" key="20">
    <source>
        <dbReference type="Proteomes" id="UP001062443"/>
    </source>
</evidence>
<keyword evidence="9" id="KW-0547">Nucleotide-binding</keyword>
<reference evidence="19" key="1">
    <citation type="submission" date="2013-04" db="EMBL/GenBank/DDBJ databases">
        <title>The genome sequencing project of 58 acetic acid bacteria.</title>
        <authorList>
            <person name="Okamoto-Kainuma A."/>
            <person name="Ishikawa M."/>
            <person name="Umino S."/>
            <person name="Koizumi Y."/>
            <person name="Shiwa Y."/>
            <person name="Yoshikawa H."/>
            <person name="Matsutani M."/>
            <person name="Matsushita K."/>
        </authorList>
    </citation>
    <scope>NUCLEOTIDE SEQUENCE</scope>
    <source>
        <strain evidence="19">NBRC 106556</strain>
    </source>
</reference>
<keyword evidence="13" id="KW-0902">Two-component regulatory system</keyword>
<feature type="domain" description="HAMP" evidence="18">
    <location>
        <begin position="314"/>
        <end position="368"/>
    </location>
</feature>
<dbReference type="InterPro" id="IPR003661">
    <property type="entry name" value="HisK_dim/P_dom"/>
</dbReference>
<dbReference type="PRINTS" id="PR00344">
    <property type="entry name" value="BCTRLSENSOR"/>
</dbReference>
<dbReference type="Gene3D" id="1.10.287.130">
    <property type="match status" value="1"/>
</dbReference>
<proteinExistence type="predicted"/>